<dbReference type="Gene3D" id="3.10.10.10">
    <property type="entry name" value="HIV Type 1 Reverse Transcriptase, subunit A, domain 1"/>
    <property type="match status" value="1"/>
</dbReference>
<gene>
    <name evidence="1" type="ORF">P4O66_017885</name>
</gene>
<reference evidence="1" key="1">
    <citation type="submission" date="2023-03" db="EMBL/GenBank/DDBJ databases">
        <title>Electrophorus voltai genome.</title>
        <authorList>
            <person name="Bian C."/>
        </authorList>
    </citation>
    <scope>NUCLEOTIDE SEQUENCE</scope>
    <source>
        <strain evidence="1">CB-2022</strain>
        <tissue evidence="1">Muscle</tissue>
    </source>
</reference>
<dbReference type="PANTHER" id="PTHR15503:SF36">
    <property type="entry name" value="RETROTRANSPOSON GAG-LIKE PROTEIN 5"/>
    <property type="match status" value="1"/>
</dbReference>
<evidence type="ECO:0000313" key="2">
    <source>
        <dbReference type="Proteomes" id="UP001239994"/>
    </source>
</evidence>
<dbReference type="EMBL" id="JAROKS010000025">
    <property type="protein sequence ID" value="KAK1786170.1"/>
    <property type="molecule type" value="Genomic_DNA"/>
</dbReference>
<accession>A0AAD8YUZ9</accession>
<feature type="non-terminal residue" evidence="1">
    <location>
        <position position="1"/>
    </location>
</feature>
<dbReference type="InterPro" id="IPR043502">
    <property type="entry name" value="DNA/RNA_pol_sf"/>
</dbReference>
<dbReference type="AlphaFoldDB" id="A0AAD8YUZ9"/>
<name>A0AAD8YUZ9_9TELE</name>
<organism evidence="1 2">
    <name type="scientific">Electrophorus voltai</name>
    <dbReference type="NCBI Taxonomy" id="2609070"/>
    <lineage>
        <taxon>Eukaryota</taxon>
        <taxon>Metazoa</taxon>
        <taxon>Chordata</taxon>
        <taxon>Craniata</taxon>
        <taxon>Vertebrata</taxon>
        <taxon>Euteleostomi</taxon>
        <taxon>Actinopterygii</taxon>
        <taxon>Neopterygii</taxon>
        <taxon>Teleostei</taxon>
        <taxon>Ostariophysi</taxon>
        <taxon>Gymnotiformes</taxon>
        <taxon>Gymnotoidei</taxon>
        <taxon>Gymnotidae</taxon>
        <taxon>Electrophorus</taxon>
    </lineage>
</organism>
<keyword evidence="2" id="KW-1185">Reference proteome</keyword>
<evidence type="ECO:0000313" key="1">
    <source>
        <dbReference type="EMBL" id="KAK1786170.1"/>
    </source>
</evidence>
<dbReference type="Proteomes" id="UP001239994">
    <property type="component" value="Unassembled WGS sequence"/>
</dbReference>
<protein>
    <submittedName>
        <fullName evidence="1">Uncharacterized protein</fullName>
    </submittedName>
</protein>
<sequence>MHDHLKALLTTTPFLFLKITRISLWCSVNKELPCYPLTAYDCSIDLLEEVVLPKACIYPLSQEEQKVMDTYINEALSQGFIQPSTSPLASGFFKEGR</sequence>
<dbReference type="InterPro" id="IPR032567">
    <property type="entry name" value="RTL1-rel"/>
</dbReference>
<dbReference type="SUPFAM" id="SSF56672">
    <property type="entry name" value="DNA/RNA polymerases"/>
    <property type="match status" value="1"/>
</dbReference>
<dbReference type="PANTHER" id="PTHR15503">
    <property type="entry name" value="LDOC1 RELATED"/>
    <property type="match status" value="1"/>
</dbReference>
<comment type="caution">
    <text evidence="1">The sequence shown here is derived from an EMBL/GenBank/DDBJ whole genome shotgun (WGS) entry which is preliminary data.</text>
</comment>
<proteinExistence type="predicted"/>